<organism evidence="1 2">
    <name type="scientific">Polarella glacialis</name>
    <name type="common">Dinoflagellate</name>
    <dbReference type="NCBI Taxonomy" id="89957"/>
    <lineage>
        <taxon>Eukaryota</taxon>
        <taxon>Sar</taxon>
        <taxon>Alveolata</taxon>
        <taxon>Dinophyceae</taxon>
        <taxon>Suessiales</taxon>
        <taxon>Suessiaceae</taxon>
        <taxon>Polarella</taxon>
    </lineage>
</organism>
<dbReference type="EMBL" id="CAJNNW010007835">
    <property type="protein sequence ID" value="CAE8649551.1"/>
    <property type="molecule type" value="Genomic_DNA"/>
</dbReference>
<name>A0A813IHD8_POLGL</name>
<evidence type="ECO:0000313" key="2">
    <source>
        <dbReference type="Proteomes" id="UP000626109"/>
    </source>
</evidence>
<reference evidence="1" key="1">
    <citation type="submission" date="2021-02" db="EMBL/GenBank/DDBJ databases">
        <authorList>
            <person name="Dougan E. K."/>
            <person name="Rhodes N."/>
            <person name="Thang M."/>
            <person name="Chan C."/>
        </authorList>
    </citation>
    <scope>NUCLEOTIDE SEQUENCE</scope>
</reference>
<comment type="caution">
    <text evidence="1">The sequence shown here is derived from an EMBL/GenBank/DDBJ whole genome shotgun (WGS) entry which is preliminary data.</text>
</comment>
<dbReference type="InterPro" id="IPR044237">
    <property type="entry name" value="ATXR2-like"/>
</dbReference>
<dbReference type="PANTHER" id="PTHR47436:SF1">
    <property type="entry name" value="SET DOMAIN-CONTAINING PROTEIN"/>
    <property type="match status" value="1"/>
</dbReference>
<feature type="non-terminal residue" evidence="1">
    <location>
        <position position="245"/>
    </location>
</feature>
<dbReference type="AlphaFoldDB" id="A0A813IHD8"/>
<gene>
    <name evidence="1" type="ORF">PGLA2088_LOCUS7524</name>
</gene>
<dbReference type="GO" id="GO:0008168">
    <property type="term" value="F:methyltransferase activity"/>
    <property type="evidence" value="ECO:0007669"/>
    <property type="project" value="InterPro"/>
</dbReference>
<evidence type="ECO:0000313" key="1">
    <source>
        <dbReference type="EMBL" id="CAE8649551.1"/>
    </source>
</evidence>
<protein>
    <submittedName>
        <fullName evidence="1">Uncharacterized protein</fullName>
    </submittedName>
</protein>
<dbReference type="PANTHER" id="PTHR47436">
    <property type="entry name" value="HISTONE-LYSINE N-METHYLTRANSFERASE ATXR2"/>
    <property type="match status" value="1"/>
</dbReference>
<dbReference type="Proteomes" id="UP000626109">
    <property type="component" value="Unassembled WGS sequence"/>
</dbReference>
<sequence length="245" mass="28167">VCAYCHRFVGSLGSALRRSLETAGAGHPQDFVDDPSFLDELESDEWQLRERVPCENGCGAVFCGADCSSAANLEGWHRSLCTDLSPERRKVWPVFQRHAIRHHEQFIAAAKVMGEIISLVKYSGTDLWEAMAYFTRFAKMSWMNMLNLPSRSCTQAMPERGELAIMARAKREQRLEALTASLELLSTMLWEKQFSELMTIDFYSNLIGQFSLSNVWVQIEHPLSERLRLRSGDEKFRHRFERLVK</sequence>
<feature type="non-terminal residue" evidence="1">
    <location>
        <position position="1"/>
    </location>
</feature>
<accession>A0A813IHD8</accession>
<proteinExistence type="predicted"/>